<dbReference type="SUPFAM" id="SSF102405">
    <property type="entry name" value="MCP/YpsA-like"/>
    <property type="match status" value="1"/>
</dbReference>
<dbReference type="Gene3D" id="3.40.50.450">
    <property type="match status" value="1"/>
</dbReference>
<gene>
    <name evidence="2" type="ORF">IFM89_025876</name>
</gene>
<proteinExistence type="predicted"/>
<dbReference type="EMBL" id="JADFTS010000009">
    <property type="protein sequence ID" value="KAF9589593.1"/>
    <property type="molecule type" value="Genomic_DNA"/>
</dbReference>
<comment type="caution">
    <text evidence="2">The sequence shown here is derived from an EMBL/GenBank/DDBJ whole genome shotgun (WGS) entry which is preliminary data.</text>
</comment>
<dbReference type="InterPro" id="IPR031100">
    <property type="entry name" value="LOG_fam"/>
</dbReference>
<evidence type="ECO:0000313" key="3">
    <source>
        <dbReference type="Proteomes" id="UP000631114"/>
    </source>
</evidence>
<sequence length="194" mass="21402">MRPIRLPEPPSAENQRIGLVRLCRPFQSSILLCGYGTLEELLEVITWAQLGIHDKPQLFPVDWCTTVIKFSTNAQKEVFVRGPDGNVKCGSSGKCHCSKRRKLRVKRSIKVPAISNKVADIPPMSIHGESTERSQSRALRTLGWLLMLVSFDGQSPDWASSVYLDMGCASKENFGLGKNGSNYPILGGLLSAMI</sequence>
<reference evidence="2 3" key="1">
    <citation type="submission" date="2020-10" db="EMBL/GenBank/DDBJ databases">
        <title>The Coptis chinensis genome and diversification of protoberbering-type alkaloids.</title>
        <authorList>
            <person name="Wang B."/>
            <person name="Shu S."/>
            <person name="Song C."/>
            <person name="Liu Y."/>
        </authorList>
    </citation>
    <scope>NUCLEOTIDE SEQUENCE [LARGE SCALE GENOMIC DNA]</scope>
    <source>
        <strain evidence="2">HL-2020</strain>
        <tissue evidence="2">Leaf</tissue>
    </source>
</reference>
<dbReference type="AlphaFoldDB" id="A0A835H109"/>
<accession>A0A835H109</accession>
<organism evidence="2 3">
    <name type="scientific">Coptis chinensis</name>
    <dbReference type="NCBI Taxonomy" id="261450"/>
    <lineage>
        <taxon>Eukaryota</taxon>
        <taxon>Viridiplantae</taxon>
        <taxon>Streptophyta</taxon>
        <taxon>Embryophyta</taxon>
        <taxon>Tracheophyta</taxon>
        <taxon>Spermatophyta</taxon>
        <taxon>Magnoliopsida</taxon>
        <taxon>Ranunculales</taxon>
        <taxon>Ranunculaceae</taxon>
        <taxon>Coptidoideae</taxon>
        <taxon>Coptis</taxon>
    </lineage>
</organism>
<dbReference type="Pfam" id="PF03641">
    <property type="entry name" value="Lysine_decarbox"/>
    <property type="match status" value="1"/>
</dbReference>
<name>A0A835H109_9MAGN</name>
<keyword evidence="3" id="KW-1185">Reference proteome</keyword>
<feature type="domain" description="Zn-cluster" evidence="1">
    <location>
        <begin position="85"/>
        <end position="120"/>
    </location>
</feature>
<evidence type="ECO:0000313" key="2">
    <source>
        <dbReference type="EMBL" id="KAF9589593.1"/>
    </source>
</evidence>
<dbReference type="Proteomes" id="UP000631114">
    <property type="component" value="Unassembled WGS sequence"/>
</dbReference>
<evidence type="ECO:0000259" key="1">
    <source>
        <dbReference type="Pfam" id="PF10533"/>
    </source>
</evidence>
<protein>
    <recommendedName>
        <fullName evidence="1">Zn-cluster domain-containing protein</fullName>
    </recommendedName>
</protein>
<dbReference type="OrthoDB" id="414463at2759"/>
<dbReference type="InterPro" id="IPR018872">
    <property type="entry name" value="Zn-cluster-dom"/>
</dbReference>
<dbReference type="Pfam" id="PF10533">
    <property type="entry name" value="Plant_zn_clust"/>
    <property type="match status" value="1"/>
</dbReference>